<reference evidence="1 2" key="1">
    <citation type="submission" date="2020-08" db="EMBL/GenBank/DDBJ databases">
        <title>The genome sequence of Novosphingobium flavum 4Y4.</title>
        <authorList>
            <person name="Liu Y."/>
        </authorList>
    </citation>
    <scope>NUCLEOTIDE SEQUENCE [LARGE SCALE GENOMIC DNA]</scope>
    <source>
        <strain evidence="1 2">4Y4</strain>
    </source>
</reference>
<evidence type="ECO:0000313" key="2">
    <source>
        <dbReference type="Proteomes" id="UP000520156"/>
    </source>
</evidence>
<comment type="caution">
    <text evidence="1">The sequence shown here is derived from an EMBL/GenBank/DDBJ whole genome shotgun (WGS) entry which is preliminary data.</text>
</comment>
<evidence type="ECO:0000313" key="1">
    <source>
        <dbReference type="EMBL" id="MBC2650692.1"/>
    </source>
</evidence>
<dbReference type="Proteomes" id="UP000520156">
    <property type="component" value="Unassembled WGS sequence"/>
</dbReference>
<name>A0A7X1KB41_9SPHN</name>
<sequence length="105" mass="11195">MRPGTWLHLLRALNDLAGGAGELRDHAERAWASATFTGSRHAFTIDFTGLAAIDGAEDLIARLPDHEFAIPGQIVADATILAVEHRALPMPGLTLTCELLLVAEA</sequence>
<dbReference type="AlphaFoldDB" id="A0A7X1KB41"/>
<accession>A0A7X1KB41</accession>
<keyword evidence="2" id="KW-1185">Reference proteome</keyword>
<organism evidence="1 2">
    <name type="scientific">Novosphingobium aerophilum</name>
    <dbReference type="NCBI Taxonomy" id="2839843"/>
    <lineage>
        <taxon>Bacteria</taxon>
        <taxon>Pseudomonadati</taxon>
        <taxon>Pseudomonadota</taxon>
        <taxon>Alphaproteobacteria</taxon>
        <taxon>Sphingomonadales</taxon>
        <taxon>Sphingomonadaceae</taxon>
        <taxon>Novosphingobium</taxon>
    </lineage>
</organism>
<dbReference type="EMBL" id="JACLAU010000002">
    <property type="protein sequence ID" value="MBC2650692.1"/>
    <property type="molecule type" value="Genomic_DNA"/>
</dbReference>
<proteinExistence type="predicted"/>
<protein>
    <submittedName>
        <fullName evidence="1">Uncharacterized protein</fullName>
    </submittedName>
</protein>
<gene>
    <name evidence="1" type="ORF">H7F49_03165</name>
</gene>